<gene>
    <name evidence="10" type="ORF">JKJ07_10105</name>
</gene>
<keyword evidence="4 8" id="KW-0812">Transmembrane</keyword>
<evidence type="ECO:0000256" key="4">
    <source>
        <dbReference type="ARBA" id="ARBA00022692"/>
    </source>
</evidence>
<keyword evidence="11" id="KW-1185">Reference proteome</keyword>
<keyword evidence="3" id="KW-1003">Cell membrane</keyword>
<evidence type="ECO:0000256" key="7">
    <source>
        <dbReference type="SAM" id="MobiDB-lite"/>
    </source>
</evidence>
<dbReference type="CDD" id="cd17329">
    <property type="entry name" value="MFS_MdtH_MDR_like"/>
    <property type="match status" value="1"/>
</dbReference>
<protein>
    <submittedName>
        <fullName evidence="10">MFS transporter</fullName>
    </submittedName>
</protein>
<dbReference type="Gene3D" id="1.20.1250.20">
    <property type="entry name" value="MFS general substrate transporter like domains"/>
    <property type="match status" value="1"/>
</dbReference>
<dbReference type="Proteomes" id="UP000598996">
    <property type="component" value="Unassembled WGS sequence"/>
</dbReference>
<organism evidence="10 11">
    <name type="scientific">Paractinoplanes lichenicola</name>
    <dbReference type="NCBI Taxonomy" id="2802976"/>
    <lineage>
        <taxon>Bacteria</taxon>
        <taxon>Bacillati</taxon>
        <taxon>Actinomycetota</taxon>
        <taxon>Actinomycetes</taxon>
        <taxon>Micromonosporales</taxon>
        <taxon>Micromonosporaceae</taxon>
        <taxon>Paractinoplanes</taxon>
    </lineage>
</organism>
<name>A0ABS1VIY5_9ACTN</name>
<evidence type="ECO:0000256" key="3">
    <source>
        <dbReference type="ARBA" id="ARBA00022475"/>
    </source>
</evidence>
<feature type="transmembrane region" description="Helical" evidence="8">
    <location>
        <begin position="308"/>
        <end position="341"/>
    </location>
</feature>
<dbReference type="PROSITE" id="PS00216">
    <property type="entry name" value="SUGAR_TRANSPORT_1"/>
    <property type="match status" value="1"/>
</dbReference>
<dbReference type="PANTHER" id="PTHR23517:SF2">
    <property type="entry name" value="MULTIDRUG RESISTANCE PROTEIN MDTH"/>
    <property type="match status" value="1"/>
</dbReference>
<feature type="transmembrane region" description="Helical" evidence="8">
    <location>
        <begin position="125"/>
        <end position="143"/>
    </location>
</feature>
<keyword evidence="6 8" id="KW-0472">Membrane</keyword>
<feature type="transmembrane region" description="Helical" evidence="8">
    <location>
        <begin position="76"/>
        <end position="97"/>
    </location>
</feature>
<evidence type="ECO:0000256" key="1">
    <source>
        <dbReference type="ARBA" id="ARBA00004651"/>
    </source>
</evidence>
<feature type="transmembrane region" description="Helical" evidence="8">
    <location>
        <begin position="233"/>
        <end position="258"/>
    </location>
</feature>
<evidence type="ECO:0000256" key="6">
    <source>
        <dbReference type="ARBA" id="ARBA00023136"/>
    </source>
</evidence>
<proteinExistence type="predicted"/>
<comment type="caution">
    <text evidence="10">The sequence shown here is derived from an EMBL/GenBank/DDBJ whole genome shotgun (WGS) entry which is preliminary data.</text>
</comment>
<evidence type="ECO:0000259" key="9">
    <source>
        <dbReference type="PROSITE" id="PS50850"/>
    </source>
</evidence>
<accession>A0ABS1VIY5</accession>
<reference evidence="10 11" key="1">
    <citation type="submission" date="2021-01" db="EMBL/GenBank/DDBJ databases">
        <title>Actinoplanes sp. nov. LDG1-01 isolated from lichen.</title>
        <authorList>
            <person name="Saeng-In P."/>
            <person name="Phongsopitanun W."/>
            <person name="Kanchanasin P."/>
            <person name="Yuki M."/>
            <person name="Kudo T."/>
            <person name="Ohkuma M."/>
            <person name="Tanasupawat S."/>
        </authorList>
    </citation>
    <scope>NUCLEOTIDE SEQUENCE [LARGE SCALE GENOMIC DNA]</scope>
    <source>
        <strain evidence="10 11">LDG1-01</strain>
    </source>
</reference>
<dbReference type="PANTHER" id="PTHR23517">
    <property type="entry name" value="RESISTANCE PROTEIN MDTM, PUTATIVE-RELATED-RELATED"/>
    <property type="match status" value="1"/>
</dbReference>
<dbReference type="SUPFAM" id="SSF103473">
    <property type="entry name" value="MFS general substrate transporter"/>
    <property type="match status" value="1"/>
</dbReference>
<keyword evidence="2" id="KW-0813">Transport</keyword>
<evidence type="ECO:0000256" key="8">
    <source>
        <dbReference type="SAM" id="Phobius"/>
    </source>
</evidence>
<feature type="domain" description="Major facilitator superfamily (MFS) profile" evidence="9">
    <location>
        <begin position="39"/>
        <end position="423"/>
    </location>
</feature>
<dbReference type="Pfam" id="PF07690">
    <property type="entry name" value="MFS_1"/>
    <property type="match status" value="1"/>
</dbReference>
<dbReference type="InterPro" id="IPR005829">
    <property type="entry name" value="Sugar_transporter_CS"/>
</dbReference>
<keyword evidence="5 8" id="KW-1133">Transmembrane helix</keyword>
<feature type="compositionally biased region" description="Low complexity" evidence="7">
    <location>
        <begin position="447"/>
        <end position="457"/>
    </location>
</feature>
<feature type="transmembrane region" description="Helical" evidence="8">
    <location>
        <begin position="278"/>
        <end position="296"/>
    </location>
</feature>
<sequence>METRLRRVLGCKGIKARRYLRGNDVRGWFDQAVGGLPRQFWLLWAGTLINRLGAFVVIFLAIYLTADRHFSQSQAGLVIGLYGVGGALGTTLGGVLADRWGRKPTMLTAQFGAASLMLTLGFAQHYAQILVATFALGLFTEAVRPAFSAMMVDIVPERDRVRAFSLNYWAINLGFALSAVGAGLAAKVDYLLLFVVDAGTTLVTALICLIFVRETRPLSQGSAGERRPRDSGGMLAVLGDRVFMAYLLVSLGGIAVMMQHMSTLPIAMTAEGLSAATYGWVIAVNGVLIVLGQLFVPRLIGGREPARVLALGSLIIGVGFGLTAFAHASWFFALSVVIWTLGEMIQSPSNATTVAALSPASMRGRYQGLNSLSWSAGTALAPVVGGLTQEHLGNTALWLGCFVVCALVAVGHLVSGPSRQRRMRQLAPVPISGSGPEPGFEPPAPVPAVAEPVADAPTELPRGNVRIS</sequence>
<feature type="transmembrane region" description="Helical" evidence="8">
    <location>
        <begin position="190"/>
        <end position="212"/>
    </location>
</feature>
<dbReference type="InterPro" id="IPR020846">
    <property type="entry name" value="MFS_dom"/>
</dbReference>
<dbReference type="InterPro" id="IPR011701">
    <property type="entry name" value="MFS"/>
</dbReference>
<comment type="subcellular location">
    <subcellularLocation>
        <location evidence="1">Cell membrane</location>
        <topology evidence="1">Multi-pass membrane protein</topology>
    </subcellularLocation>
</comment>
<feature type="region of interest" description="Disordered" evidence="7">
    <location>
        <begin position="428"/>
        <end position="468"/>
    </location>
</feature>
<dbReference type="InterPro" id="IPR050171">
    <property type="entry name" value="MFS_Transporters"/>
</dbReference>
<evidence type="ECO:0000313" key="10">
    <source>
        <dbReference type="EMBL" id="MBL7254664.1"/>
    </source>
</evidence>
<feature type="transmembrane region" description="Helical" evidence="8">
    <location>
        <begin position="41"/>
        <end position="64"/>
    </location>
</feature>
<dbReference type="PROSITE" id="PS50850">
    <property type="entry name" value="MFS"/>
    <property type="match status" value="1"/>
</dbReference>
<evidence type="ECO:0000256" key="5">
    <source>
        <dbReference type="ARBA" id="ARBA00022989"/>
    </source>
</evidence>
<dbReference type="EMBL" id="JAENHO010000003">
    <property type="protein sequence ID" value="MBL7254664.1"/>
    <property type="molecule type" value="Genomic_DNA"/>
</dbReference>
<feature type="transmembrane region" description="Helical" evidence="8">
    <location>
        <begin position="396"/>
        <end position="414"/>
    </location>
</feature>
<evidence type="ECO:0000256" key="2">
    <source>
        <dbReference type="ARBA" id="ARBA00022448"/>
    </source>
</evidence>
<dbReference type="InterPro" id="IPR036259">
    <property type="entry name" value="MFS_trans_sf"/>
</dbReference>
<evidence type="ECO:0000313" key="11">
    <source>
        <dbReference type="Proteomes" id="UP000598996"/>
    </source>
</evidence>
<feature type="transmembrane region" description="Helical" evidence="8">
    <location>
        <begin position="164"/>
        <end position="184"/>
    </location>
</feature>